<evidence type="ECO:0000256" key="2">
    <source>
        <dbReference type="ARBA" id="ARBA00023015"/>
    </source>
</evidence>
<dbReference type="GO" id="GO:0001228">
    <property type="term" value="F:DNA-binding transcription activator activity, RNA polymerase II-specific"/>
    <property type="evidence" value="ECO:0007669"/>
    <property type="project" value="TreeGrafter"/>
</dbReference>
<keyword evidence="6" id="KW-0175">Coiled coil</keyword>
<evidence type="ECO:0000256" key="3">
    <source>
        <dbReference type="ARBA" id="ARBA00023125"/>
    </source>
</evidence>
<accession>A0A2N1J9Y1</accession>
<dbReference type="PANTHER" id="PTHR13044:SF14">
    <property type="entry name" value="CRYPTOCEPHAL, ISOFORM A"/>
    <property type="match status" value="1"/>
</dbReference>
<dbReference type="InterPro" id="IPR004827">
    <property type="entry name" value="bZIP"/>
</dbReference>
<dbReference type="GO" id="GO:0005634">
    <property type="term" value="C:nucleus"/>
    <property type="evidence" value="ECO:0007669"/>
    <property type="project" value="UniProtKB-SubCell"/>
</dbReference>
<comment type="subcellular location">
    <subcellularLocation>
        <location evidence="1">Nucleus</location>
    </subcellularLocation>
</comment>
<dbReference type="STRING" id="2020962.A0A2N1J9Y1"/>
<proteinExistence type="predicted"/>
<evidence type="ECO:0000313" key="8">
    <source>
        <dbReference type="EMBL" id="PKI83360.1"/>
    </source>
</evidence>
<evidence type="ECO:0000256" key="5">
    <source>
        <dbReference type="ARBA" id="ARBA00023242"/>
    </source>
</evidence>
<gene>
    <name evidence="8" type="ORF">MVES_002563</name>
</gene>
<evidence type="ECO:0000259" key="7">
    <source>
        <dbReference type="PROSITE" id="PS50217"/>
    </source>
</evidence>
<dbReference type="GO" id="GO:0000977">
    <property type="term" value="F:RNA polymerase II transcription regulatory region sequence-specific DNA binding"/>
    <property type="evidence" value="ECO:0007669"/>
    <property type="project" value="TreeGrafter"/>
</dbReference>
<keyword evidence="2" id="KW-0805">Transcription regulation</keyword>
<dbReference type="PROSITE" id="PS50217">
    <property type="entry name" value="BZIP"/>
    <property type="match status" value="1"/>
</dbReference>
<keyword evidence="5" id="KW-0539">Nucleus</keyword>
<protein>
    <recommendedName>
        <fullName evidence="7">BZIP domain-containing protein</fullName>
    </recommendedName>
</protein>
<dbReference type="EMBL" id="KZ454991">
    <property type="protein sequence ID" value="PKI83360.1"/>
    <property type="molecule type" value="Genomic_DNA"/>
</dbReference>
<dbReference type="CDD" id="cd14705">
    <property type="entry name" value="bZIP_Zip1"/>
    <property type="match status" value="1"/>
</dbReference>
<evidence type="ECO:0000313" key="9">
    <source>
        <dbReference type="Proteomes" id="UP000232875"/>
    </source>
</evidence>
<keyword evidence="4" id="KW-0804">Transcription</keyword>
<keyword evidence="9" id="KW-1185">Reference proteome</keyword>
<evidence type="ECO:0000256" key="4">
    <source>
        <dbReference type="ARBA" id="ARBA00023163"/>
    </source>
</evidence>
<evidence type="ECO:0000256" key="1">
    <source>
        <dbReference type="ARBA" id="ARBA00004123"/>
    </source>
</evidence>
<evidence type="ECO:0000256" key="6">
    <source>
        <dbReference type="SAM" id="Coils"/>
    </source>
</evidence>
<dbReference type="InterPro" id="IPR046347">
    <property type="entry name" value="bZIP_sf"/>
</dbReference>
<feature type="domain" description="BZIP" evidence="7">
    <location>
        <begin position="340"/>
        <end position="399"/>
    </location>
</feature>
<dbReference type="PROSITE" id="PS00036">
    <property type="entry name" value="BZIP_BASIC"/>
    <property type="match status" value="1"/>
</dbReference>
<dbReference type="Proteomes" id="UP000232875">
    <property type="component" value="Unassembled WGS sequence"/>
</dbReference>
<dbReference type="PANTHER" id="PTHR13044">
    <property type="entry name" value="ACTIVATING TRANSCRIPTION FACTOR ATF 4/5"/>
    <property type="match status" value="1"/>
</dbReference>
<keyword evidence="3" id="KW-0238">DNA-binding</keyword>
<dbReference type="AlphaFoldDB" id="A0A2N1J9Y1"/>
<dbReference type="SUPFAM" id="SSF57959">
    <property type="entry name" value="Leucine zipper domain"/>
    <property type="match status" value="1"/>
</dbReference>
<feature type="coiled-coil region" evidence="6">
    <location>
        <begin position="361"/>
        <end position="395"/>
    </location>
</feature>
<reference evidence="8 9" key="1">
    <citation type="submission" date="2017-10" db="EMBL/GenBank/DDBJ databases">
        <title>A novel species of cold-tolerant Malassezia isolated from bats.</title>
        <authorList>
            <person name="Lorch J.M."/>
            <person name="Palmer J.M."/>
            <person name="Vanderwolf K.J."/>
            <person name="Schmidt K.Z."/>
            <person name="Verant M.L."/>
            <person name="Weller T.J."/>
            <person name="Blehert D.S."/>
        </authorList>
    </citation>
    <scope>NUCLEOTIDE SEQUENCE [LARGE SCALE GENOMIC DNA]</scope>
    <source>
        <strain evidence="8 9">NWHC:44797-103</strain>
    </source>
</reference>
<sequence>MSRTQDSISFILGLNQLDDVSDTGPIETTESNELLAGLNMMPPATSETREDTVSNFTNQLSLWTNASFSFDGPMGHALIGDEEKKEDLDKPNEAALRDEHEERMQRYFAASSAYSNAARDKNRDRELDAMNPSGPGNALPQPAFHERLETPAAHAPLHASNREARPIPAPLQSFASTSQQVPTPPNGGPWDLTSTLALQYLLSRNPSMLGNIPQLQNGAPAPVPVPAPGGPVDVGIGAAWGQAQPTVRDVPEMLPAQRPKLNTPTKNAEEARVPWGNAVSPKAVKKRRSSLAMRDKEEQAANADYEMLKDAEGGAQDRIRLVDTGNIEADAEVNRQAIEEDKRRRNTLASARFRVKKKQREAALEISARELEGQVAELRQENERLRTENEWLRRLVNARPEGLSALLGANMNPAPPLE</sequence>
<dbReference type="Pfam" id="PF07716">
    <property type="entry name" value="bZIP_2"/>
    <property type="match status" value="1"/>
</dbReference>
<name>A0A2N1J9Y1_9BASI</name>
<dbReference type="OrthoDB" id="1939598at2759"/>
<organism evidence="8 9">
    <name type="scientific">Malassezia vespertilionis</name>
    <dbReference type="NCBI Taxonomy" id="2020962"/>
    <lineage>
        <taxon>Eukaryota</taxon>
        <taxon>Fungi</taxon>
        <taxon>Dikarya</taxon>
        <taxon>Basidiomycota</taxon>
        <taxon>Ustilaginomycotina</taxon>
        <taxon>Malasseziomycetes</taxon>
        <taxon>Malasseziales</taxon>
        <taxon>Malasseziaceae</taxon>
        <taxon>Malassezia</taxon>
    </lineage>
</organism>
<dbReference type="Gene3D" id="1.20.5.170">
    <property type="match status" value="1"/>
</dbReference>
<dbReference type="SMART" id="SM00338">
    <property type="entry name" value="BRLZ"/>
    <property type="match status" value="1"/>
</dbReference>